<reference evidence="3 4" key="1">
    <citation type="journal article" date="2015" name="Genome Biol.">
        <title>Comparative genomics of Steinernema reveals deeply conserved gene regulatory networks.</title>
        <authorList>
            <person name="Dillman A.R."/>
            <person name="Macchietto M."/>
            <person name="Porter C.F."/>
            <person name="Rogers A."/>
            <person name="Williams B."/>
            <person name="Antoshechkin I."/>
            <person name="Lee M.M."/>
            <person name="Goodwin Z."/>
            <person name="Lu X."/>
            <person name="Lewis E.E."/>
            <person name="Goodrich-Blair H."/>
            <person name="Stock S.P."/>
            <person name="Adams B.J."/>
            <person name="Sternberg P.W."/>
            <person name="Mortazavi A."/>
        </authorList>
    </citation>
    <scope>NUCLEOTIDE SEQUENCE [LARGE SCALE GENOMIC DNA]</scope>
    <source>
        <strain evidence="3 4">ALL</strain>
    </source>
</reference>
<dbReference type="OrthoDB" id="6021021at2759"/>
<gene>
    <name evidence="3" type="ORF">L596_027367</name>
</gene>
<protein>
    <submittedName>
        <fullName evidence="3">Uncharacterized protein</fullName>
    </submittedName>
</protein>
<dbReference type="EMBL" id="AZBU02000010">
    <property type="protein sequence ID" value="TKR63552.1"/>
    <property type="molecule type" value="Genomic_DNA"/>
</dbReference>
<accession>A0A4U5M499</accession>
<organism evidence="3 4">
    <name type="scientific">Steinernema carpocapsae</name>
    <name type="common">Entomopathogenic nematode</name>
    <dbReference type="NCBI Taxonomy" id="34508"/>
    <lineage>
        <taxon>Eukaryota</taxon>
        <taxon>Metazoa</taxon>
        <taxon>Ecdysozoa</taxon>
        <taxon>Nematoda</taxon>
        <taxon>Chromadorea</taxon>
        <taxon>Rhabditida</taxon>
        <taxon>Tylenchina</taxon>
        <taxon>Panagrolaimomorpha</taxon>
        <taxon>Strongyloidoidea</taxon>
        <taxon>Steinernematidae</taxon>
        <taxon>Steinernema</taxon>
    </lineage>
</organism>
<keyword evidence="2" id="KW-0472">Membrane</keyword>
<evidence type="ECO:0000256" key="1">
    <source>
        <dbReference type="SAM" id="MobiDB-lite"/>
    </source>
</evidence>
<reference evidence="3 4" key="2">
    <citation type="journal article" date="2019" name="G3 (Bethesda)">
        <title>Hybrid Assembly of the Genome of the Entomopathogenic Nematode Steinernema carpocapsae Identifies the X-Chromosome.</title>
        <authorList>
            <person name="Serra L."/>
            <person name="Macchietto M."/>
            <person name="Macias-Munoz A."/>
            <person name="McGill C.J."/>
            <person name="Rodriguez I.M."/>
            <person name="Rodriguez B."/>
            <person name="Murad R."/>
            <person name="Mortazavi A."/>
        </authorList>
    </citation>
    <scope>NUCLEOTIDE SEQUENCE [LARGE SCALE GENOMIC DNA]</scope>
    <source>
        <strain evidence="3 4">ALL</strain>
    </source>
</reference>
<dbReference type="Proteomes" id="UP000298663">
    <property type="component" value="Unassembled WGS sequence"/>
</dbReference>
<comment type="caution">
    <text evidence="3">The sequence shown here is derived from an EMBL/GenBank/DDBJ whole genome shotgun (WGS) entry which is preliminary data.</text>
</comment>
<keyword evidence="4" id="KW-1185">Reference proteome</keyword>
<keyword evidence="2" id="KW-0812">Transmembrane</keyword>
<sequence length="74" mass="8430">MVLWLGISIISVIEMIGFICVVFMFFCCGKHLVVEPTEDEMMKDKRYRGAGSRDQRTRQGVQEDQGCERLEVGG</sequence>
<keyword evidence="2" id="KW-1133">Transmembrane helix</keyword>
<evidence type="ECO:0000313" key="3">
    <source>
        <dbReference type="EMBL" id="TKR63552.1"/>
    </source>
</evidence>
<feature type="transmembrane region" description="Helical" evidence="2">
    <location>
        <begin position="6"/>
        <end position="33"/>
    </location>
</feature>
<name>A0A4U5M499_STECR</name>
<feature type="region of interest" description="Disordered" evidence="1">
    <location>
        <begin position="46"/>
        <end position="74"/>
    </location>
</feature>
<evidence type="ECO:0000256" key="2">
    <source>
        <dbReference type="SAM" id="Phobius"/>
    </source>
</evidence>
<dbReference type="AlphaFoldDB" id="A0A4U5M499"/>
<evidence type="ECO:0000313" key="4">
    <source>
        <dbReference type="Proteomes" id="UP000298663"/>
    </source>
</evidence>
<proteinExistence type="predicted"/>